<sequence>MSSPKDSQYDTTLRRHPRRRAALSTSPPSLLNSSNCRSVDSTPSNPLFRKSETFHAARNRPTPRDPRLSLPLAPRRSPTSPAALEAIAAGRERMSKILDTLDLDTFTPSESVDEELPVPRSVLQLHFDSLHISDPPQSPSVRSAPKKPLQRVNHHTSDSGLGTSICSEEVLSCTESADLDSNAPMSASHLRKISPDGVDKIEHRVFYPLLMNTQFDKFHSTVRYAAQGVKDNRFRCLRDVENLFRNPFPVRSVTQVIDHVNEKEEFSLFLNQVVLCLDDTWHRLDESDRTMPGDVPYSNEYILDLYDQIVRFKALCERAKQNLSQKDSNGATSKLPKLVFKGGLAKTGRQAELVAQSDDQMMSLRTGKPYQESQVPSMKRGLSLCSTDGEGAHRCMARRRKNEAPMNINTPCDFCGQIFARPCDLTKHMKTHTRPFKCSVPECKYYTYGFPTEKEKDRHFNDKHNPDPEPYECDLGGCNYRSKRLSNLKQHKEKKHGWQYVRTKSNGKRKDKVKGKKASPQSTPDTPGLTTPGTSTAQSFSTPNTGPSPSPPQAVSRPLPTTDFNFADPPLPTPVADFQLFNANSPMGGNGGVNMGYADLGFPEMTRSMDGDVIHMNNFEDMFANVNNPYLDGLSGGYQVPSGYEAGNIDFSDLGYGAAVPPSAVFHEDQFLPETINWEEFAMLNGMDTMSK</sequence>
<evidence type="ECO:0000256" key="6">
    <source>
        <dbReference type="ARBA" id="ARBA00023163"/>
    </source>
</evidence>
<evidence type="ECO:0000256" key="8">
    <source>
        <dbReference type="PROSITE-ProRule" id="PRU00042"/>
    </source>
</evidence>
<feature type="compositionally biased region" description="Polar residues" evidence="9">
    <location>
        <begin position="1"/>
        <end position="11"/>
    </location>
</feature>
<dbReference type="RefSeq" id="XP_001209054.1">
    <property type="nucleotide sequence ID" value="XM_001209054.1"/>
</dbReference>
<dbReference type="eggNOG" id="KOG1721">
    <property type="taxonomic scope" value="Eukaryota"/>
</dbReference>
<evidence type="ECO:0000256" key="5">
    <source>
        <dbReference type="ARBA" id="ARBA00023015"/>
    </source>
</evidence>
<accession>Q0CX95</accession>
<keyword evidence="7" id="KW-0539">Nucleus</keyword>
<keyword evidence="3 8" id="KW-0863">Zinc-finger</keyword>
<name>Q0CX95_ASPTN</name>
<keyword evidence="4" id="KW-0862">Zinc</keyword>
<evidence type="ECO:0000256" key="7">
    <source>
        <dbReference type="ARBA" id="ARBA00023242"/>
    </source>
</evidence>
<dbReference type="OMA" id="PMDINQK"/>
<dbReference type="VEuPathDB" id="FungiDB:ATEG_01689"/>
<keyword evidence="2" id="KW-0479">Metal-binding</keyword>
<dbReference type="SMART" id="SM00355">
    <property type="entry name" value="ZnF_C2H2"/>
    <property type="match status" value="3"/>
</dbReference>
<dbReference type="PANTHER" id="PTHR46179:SF13">
    <property type="entry name" value="C2H2-TYPE DOMAIN-CONTAINING PROTEIN"/>
    <property type="match status" value="1"/>
</dbReference>
<protein>
    <recommendedName>
        <fullName evidence="10">C2H2-type domain-containing protein</fullName>
    </recommendedName>
</protein>
<organism evidence="11 12">
    <name type="scientific">Aspergillus terreus (strain NIH 2624 / FGSC A1156)</name>
    <dbReference type="NCBI Taxonomy" id="341663"/>
    <lineage>
        <taxon>Eukaryota</taxon>
        <taxon>Fungi</taxon>
        <taxon>Dikarya</taxon>
        <taxon>Ascomycota</taxon>
        <taxon>Pezizomycotina</taxon>
        <taxon>Eurotiomycetes</taxon>
        <taxon>Eurotiomycetidae</taxon>
        <taxon>Eurotiales</taxon>
        <taxon>Aspergillaceae</taxon>
        <taxon>Aspergillus</taxon>
        <taxon>Aspergillus subgen. Circumdati</taxon>
    </lineage>
</organism>
<keyword evidence="6" id="KW-0804">Transcription</keyword>
<dbReference type="Gene3D" id="3.30.160.60">
    <property type="entry name" value="Classic Zinc Finger"/>
    <property type="match status" value="2"/>
</dbReference>
<gene>
    <name evidence="11" type="ORF">ATEG_01689</name>
</gene>
<feature type="region of interest" description="Disordered" evidence="9">
    <location>
        <begin position="1"/>
        <end position="81"/>
    </location>
</feature>
<evidence type="ECO:0000256" key="9">
    <source>
        <dbReference type="SAM" id="MobiDB-lite"/>
    </source>
</evidence>
<dbReference type="GO" id="GO:0005634">
    <property type="term" value="C:nucleus"/>
    <property type="evidence" value="ECO:0007669"/>
    <property type="project" value="UniProtKB-SubCell"/>
</dbReference>
<evidence type="ECO:0000313" key="11">
    <source>
        <dbReference type="EMBL" id="EAU38446.1"/>
    </source>
</evidence>
<evidence type="ECO:0000256" key="3">
    <source>
        <dbReference type="ARBA" id="ARBA00022771"/>
    </source>
</evidence>
<feature type="compositionally biased region" description="Low complexity" evidence="9">
    <location>
        <begin position="23"/>
        <end position="35"/>
    </location>
</feature>
<dbReference type="InterPro" id="IPR036236">
    <property type="entry name" value="Znf_C2H2_sf"/>
</dbReference>
<reference evidence="12" key="1">
    <citation type="submission" date="2005-09" db="EMBL/GenBank/DDBJ databases">
        <title>Annotation of the Aspergillus terreus NIH2624 genome.</title>
        <authorList>
            <person name="Birren B.W."/>
            <person name="Lander E.S."/>
            <person name="Galagan J.E."/>
            <person name="Nusbaum C."/>
            <person name="Devon K."/>
            <person name="Henn M."/>
            <person name="Ma L.-J."/>
            <person name="Jaffe D.B."/>
            <person name="Butler J."/>
            <person name="Alvarez P."/>
            <person name="Gnerre S."/>
            <person name="Grabherr M."/>
            <person name="Kleber M."/>
            <person name="Mauceli E.W."/>
            <person name="Brockman W."/>
            <person name="Rounsley S."/>
            <person name="Young S.K."/>
            <person name="LaButti K."/>
            <person name="Pushparaj V."/>
            <person name="DeCaprio D."/>
            <person name="Crawford M."/>
            <person name="Koehrsen M."/>
            <person name="Engels R."/>
            <person name="Montgomery P."/>
            <person name="Pearson M."/>
            <person name="Howarth C."/>
            <person name="Larson L."/>
            <person name="Luoma S."/>
            <person name="White J."/>
            <person name="Alvarado L."/>
            <person name="Kodira C.D."/>
            <person name="Zeng Q."/>
            <person name="Oleary S."/>
            <person name="Yandava C."/>
            <person name="Denning D.W."/>
            <person name="Nierman W.C."/>
            <person name="Milne T."/>
            <person name="Madden K."/>
        </authorList>
    </citation>
    <scope>NUCLEOTIDE SEQUENCE [LARGE SCALE GENOMIC DNA]</scope>
    <source>
        <strain evidence="12">NIH 2624 / FGSC A1156</strain>
    </source>
</reference>
<dbReference type="HOGENOM" id="CLU_008243_2_0_1"/>
<feature type="compositionally biased region" description="Low complexity" evidence="9">
    <location>
        <begin position="522"/>
        <end position="545"/>
    </location>
</feature>
<evidence type="ECO:0000256" key="4">
    <source>
        <dbReference type="ARBA" id="ARBA00022833"/>
    </source>
</evidence>
<feature type="domain" description="C2H2-type" evidence="10">
    <location>
        <begin position="410"/>
        <end position="437"/>
    </location>
</feature>
<evidence type="ECO:0000256" key="1">
    <source>
        <dbReference type="ARBA" id="ARBA00004123"/>
    </source>
</evidence>
<dbReference type="GO" id="GO:0006357">
    <property type="term" value="P:regulation of transcription by RNA polymerase II"/>
    <property type="evidence" value="ECO:0007669"/>
    <property type="project" value="TreeGrafter"/>
</dbReference>
<keyword evidence="5" id="KW-0805">Transcription regulation</keyword>
<evidence type="ECO:0000256" key="2">
    <source>
        <dbReference type="ARBA" id="ARBA00022723"/>
    </source>
</evidence>
<dbReference type="OrthoDB" id="9368434at2759"/>
<dbReference type="Proteomes" id="UP000007963">
    <property type="component" value="Unassembled WGS sequence"/>
</dbReference>
<feature type="compositionally biased region" description="Basic residues" evidence="9">
    <location>
        <begin position="488"/>
        <end position="497"/>
    </location>
</feature>
<proteinExistence type="predicted"/>
<feature type="compositionally biased region" description="Polar residues" evidence="9">
    <location>
        <begin position="36"/>
        <end position="45"/>
    </location>
</feature>
<dbReference type="EMBL" id="CH476595">
    <property type="protein sequence ID" value="EAU38446.1"/>
    <property type="molecule type" value="Genomic_DNA"/>
</dbReference>
<dbReference type="PROSITE" id="PS50157">
    <property type="entry name" value="ZINC_FINGER_C2H2_2"/>
    <property type="match status" value="1"/>
</dbReference>
<dbReference type="PANTHER" id="PTHR46179">
    <property type="entry name" value="ZINC FINGER PROTEIN"/>
    <property type="match status" value="1"/>
</dbReference>
<feature type="region of interest" description="Disordered" evidence="9">
    <location>
        <begin position="488"/>
        <end position="566"/>
    </location>
</feature>
<evidence type="ECO:0000259" key="10">
    <source>
        <dbReference type="PROSITE" id="PS50157"/>
    </source>
</evidence>
<dbReference type="InterPro" id="IPR013087">
    <property type="entry name" value="Znf_C2H2_type"/>
</dbReference>
<dbReference type="STRING" id="341663.Q0CX95"/>
<comment type="subcellular location">
    <subcellularLocation>
        <location evidence="1">Nucleus</location>
    </subcellularLocation>
</comment>
<dbReference type="GeneID" id="4315993"/>
<feature type="region of interest" description="Disordered" evidence="9">
    <location>
        <begin position="130"/>
        <end position="160"/>
    </location>
</feature>
<feature type="compositionally biased region" description="Basic residues" evidence="9">
    <location>
        <begin position="505"/>
        <end position="517"/>
    </location>
</feature>
<dbReference type="InterPro" id="IPR051061">
    <property type="entry name" value="Zinc_finger_trans_reg"/>
</dbReference>
<evidence type="ECO:0000313" key="12">
    <source>
        <dbReference type="Proteomes" id="UP000007963"/>
    </source>
</evidence>
<dbReference type="PROSITE" id="PS00028">
    <property type="entry name" value="ZINC_FINGER_C2H2_1"/>
    <property type="match status" value="1"/>
</dbReference>
<feature type="compositionally biased region" description="Basic residues" evidence="9">
    <location>
        <begin position="144"/>
        <end position="154"/>
    </location>
</feature>
<dbReference type="AlphaFoldDB" id="Q0CX95"/>
<dbReference type="GO" id="GO:0008270">
    <property type="term" value="F:zinc ion binding"/>
    <property type="evidence" value="ECO:0007669"/>
    <property type="project" value="UniProtKB-KW"/>
</dbReference>
<dbReference type="SUPFAM" id="SSF57667">
    <property type="entry name" value="beta-beta-alpha zinc fingers"/>
    <property type="match status" value="2"/>
</dbReference>